<evidence type="ECO:0008006" key="2">
    <source>
        <dbReference type="Google" id="ProtNLM"/>
    </source>
</evidence>
<protein>
    <recommendedName>
        <fullName evidence="2">Restriction endonuclease type IV Mrr domain-containing protein</fullName>
    </recommendedName>
</protein>
<evidence type="ECO:0000313" key="1">
    <source>
        <dbReference type="EMBL" id="QHT36850.1"/>
    </source>
</evidence>
<dbReference type="EMBL" id="MN738786">
    <property type="protein sequence ID" value="QHT36850.1"/>
    <property type="molecule type" value="Genomic_DNA"/>
</dbReference>
<reference evidence="1" key="1">
    <citation type="journal article" date="2020" name="Nature">
        <title>Giant virus diversity and host interactions through global metagenomics.</title>
        <authorList>
            <person name="Schulz F."/>
            <person name="Roux S."/>
            <person name="Paez-Espino D."/>
            <person name="Jungbluth S."/>
            <person name="Walsh D.A."/>
            <person name="Denef V.J."/>
            <person name="McMahon K.D."/>
            <person name="Konstantinidis K.T."/>
            <person name="Eloe-Fadrosh E.A."/>
            <person name="Kyrpides N.C."/>
            <person name="Woyke T."/>
        </authorList>
    </citation>
    <scope>NUCLEOTIDE SEQUENCE</scope>
    <source>
        <strain evidence="1">GVMAG-S-ERX555967-130</strain>
    </source>
</reference>
<dbReference type="AlphaFoldDB" id="A0A6C0FAE6"/>
<accession>A0A6C0FAE6</accession>
<name>A0A6C0FAE6_9ZZZZ</name>
<proteinExistence type="predicted"/>
<sequence>METQKTERDIVLTIQNPQLIQLMQTLAKTMTSQQVNQHMETLLTIGHMCSETVKHKITCDPFIEPLKQIVSQQSESVNEIKDVFEQLVSYRNNSSKKGQLSEIISIRKLQLSYPGSQFEDTSKIPHSGDCHGTIGKYKILYEFKDYTNPVPKKEIEKFHRDLKASGYRIGVFCSNLSMITGKKTIDWELIDNHTVVVYISGMGMNGHGSVMGTQLLIALVEAMVYDTQKGYLARQDICIDTSLERFTDLVDDYCNCVNHFDAILLRLSETKDTLAKAMLPLEKEIWKYKLQSETILRQMTQLEKSLDCEKPLSSDAAPFCTEIYIDKLHEIHKGSARILCEHALNHEIQLSHIDDILIGRKSDKMIFKTSQTKTRLDICFPIGKERYSCNPVYESVKSNHITITVKDNPDIWNCILERL</sequence>
<organism evidence="1">
    <name type="scientific">viral metagenome</name>
    <dbReference type="NCBI Taxonomy" id="1070528"/>
    <lineage>
        <taxon>unclassified sequences</taxon>
        <taxon>metagenomes</taxon>
        <taxon>organismal metagenomes</taxon>
    </lineage>
</organism>